<protein>
    <submittedName>
        <fullName evidence="1">Uncharacterized protein</fullName>
    </submittedName>
</protein>
<comment type="caution">
    <text evidence="1">The sequence shown here is derived from an EMBL/GenBank/DDBJ whole genome shotgun (WGS) entry which is preliminary data.</text>
</comment>
<evidence type="ECO:0000313" key="1">
    <source>
        <dbReference type="EMBL" id="NHB91005.1"/>
    </source>
</evidence>
<dbReference type="AlphaFoldDB" id="A0A7X5QB15"/>
<accession>A0A7X5QB15</accession>
<dbReference type="EMBL" id="PUJW01000002">
    <property type="protein sequence ID" value="NHB91005.1"/>
    <property type="molecule type" value="Genomic_DNA"/>
</dbReference>
<organism evidence="1 2">
    <name type="scientific">Photorhabdus cinerea</name>
    <dbReference type="NCBI Taxonomy" id="471575"/>
    <lineage>
        <taxon>Bacteria</taxon>
        <taxon>Pseudomonadati</taxon>
        <taxon>Pseudomonadota</taxon>
        <taxon>Gammaproteobacteria</taxon>
        <taxon>Enterobacterales</taxon>
        <taxon>Morganellaceae</taxon>
        <taxon>Photorhabdus</taxon>
    </lineage>
</organism>
<sequence length="90" mass="10432">MKTYRGFESLPHRQIRKKAQVKYLGFFAAYTSDAGRVRPPKAARRVSAANPSLPFLQTLVQMMLRNREHFVIRFLVAQHGAIRNDKEFQA</sequence>
<name>A0A7X5QB15_9GAMM</name>
<gene>
    <name evidence="1" type="ORF">C5469_02235</name>
</gene>
<keyword evidence="2" id="KW-1185">Reference proteome</keyword>
<evidence type="ECO:0000313" key="2">
    <source>
        <dbReference type="Proteomes" id="UP000591844"/>
    </source>
</evidence>
<proteinExistence type="predicted"/>
<dbReference type="Proteomes" id="UP000591844">
    <property type="component" value="Unassembled WGS sequence"/>
</dbReference>
<reference evidence="1 2" key="1">
    <citation type="submission" date="2018-02" db="EMBL/GenBank/DDBJ databases">
        <authorList>
            <person name="Machado R.A."/>
        </authorList>
    </citation>
    <scope>NUCLEOTIDE SEQUENCE [LARGE SCALE GENOMIC DNA]</scope>
    <source>
        <strain evidence="1 2">DSM 19724</strain>
    </source>
</reference>